<gene>
    <name evidence="2" type="ORF">F1599_08285</name>
</gene>
<evidence type="ECO:0000313" key="3">
    <source>
        <dbReference type="Proteomes" id="UP000324324"/>
    </source>
</evidence>
<feature type="domain" description="YbaK/aminoacyl-tRNA synthetase-associated" evidence="1">
    <location>
        <begin position="47"/>
        <end position="163"/>
    </location>
</feature>
<dbReference type="GO" id="GO:0002161">
    <property type="term" value="F:aminoacyl-tRNA deacylase activity"/>
    <property type="evidence" value="ECO:0007669"/>
    <property type="project" value="InterPro"/>
</dbReference>
<dbReference type="EMBL" id="VWRN01000025">
    <property type="protein sequence ID" value="KAA6127012.1"/>
    <property type="molecule type" value="Genomic_DNA"/>
</dbReference>
<evidence type="ECO:0000259" key="1">
    <source>
        <dbReference type="Pfam" id="PF04073"/>
    </source>
</evidence>
<dbReference type="Pfam" id="PF04073">
    <property type="entry name" value="tRNA_edit"/>
    <property type="match status" value="1"/>
</dbReference>
<proteinExistence type="predicted"/>
<dbReference type="Gene3D" id="3.90.960.10">
    <property type="entry name" value="YbaK/aminoacyl-tRNA synthetase-associated domain"/>
    <property type="match status" value="1"/>
</dbReference>
<comment type="caution">
    <text evidence="2">The sequence shown here is derived from an EMBL/GenBank/DDBJ whole genome shotgun (WGS) entry which is preliminary data.</text>
</comment>
<dbReference type="Proteomes" id="UP000324324">
    <property type="component" value="Unassembled WGS sequence"/>
</dbReference>
<dbReference type="InterPro" id="IPR036754">
    <property type="entry name" value="YbaK/aa-tRNA-synt-asso_dom_sf"/>
</dbReference>
<dbReference type="CDD" id="cd04333">
    <property type="entry name" value="ProX_deacylase"/>
    <property type="match status" value="1"/>
</dbReference>
<protein>
    <submittedName>
        <fullName evidence="2">YbaK/EbsC family protein</fullName>
    </submittedName>
</protein>
<reference evidence="2 3" key="1">
    <citation type="submission" date="2019-09" db="EMBL/GenBank/DDBJ databases">
        <title>Isolation of a novel species in the genus Cupriavidus from patients with sepsis using whole genome sequencing.</title>
        <authorList>
            <person name="Kweon O.J."/>
            <person name="Lee M.-K."/>
        </authorList>
    </citation>
    <scope>NUCLEOTIDE SEQUENCE [LARGE SCALE GENOMIC DNA]</scope>
    <source>
        <strain evidence="2 3">MKL-01</strain>
    </source>
</reference>
<keyword evidence="3" id="KW-1185">Reference proteome</keyword>
<name>A0A5M8AW55_9BURK</name>
<sequence length="178" mass="18322">MQNLAQPLSLSAGTATEAALPESAQRVARLLAELGHDKPIVMLPSTGKTSAEAAAGLGCSVAEIAKSIVFRRLDDDAPVVVIASGSNRVDEAKVAARVGALGKADARFVREKTGYAIGGVCPIGHAVAPVMLLDRDLFRHDSLWAAAGHPHAVFNLTPQQLQAITGAEVADVAQEGAA</sequence>
<dbReference type="AlphaFoldDB" id="A0A5M8AW55"/>
<accession>A0A5M8AW55</accession>
<dbReference type="RefSeq" id="WP_150082733.1">
    <property type="nucleotide sequence ID" value="NZ_CP080293.1"/>
</dbReference>
<dbReference type="PANTHER" id="PTHR30411">
    <property type="entry name" value="CYTOPLASMIC PROTEIN"/>
    <property type="match status" value="1"/>
</dbReference>
<evidence type="ECO:0000313" key="2">
    <source>
        <dbReference type="EMBL" id="KAA6127012.1"/>
    </source>
</evidence>
<dbReference type="InterPro" id="IPR007214">
    <property type="entry name" value="YbaK/aa-tRNA-synth-assoc-dom"/>
</dbReference>
<dbReference type="PANTHER" id="PTHR30411:SF1">
    <property type="entry name" value="CYTOPLASMIC PROTEIN"/>
    <property type="match status" value="1"/>
</dbReference>
<dbReference type="SUPFAM" id="SSF55826">
    <property type="entry name" value="YbaK/ProRS associated domain"/>
    <property type="match status" value="1"/>
</dbReference>
<organism evidence="2 3">
    <name type="scientific">Cupriavidus cauae</name>
    <dbReference type="NCBI Taxonomy" id="2608999"/>
    <lineage>
        <taxon>Bacteria</taxon>
        <taxon>Pseudomonadati</taxon>
        <taxon>Pseudomonadota</taxon>
        <taxon>Betaproteobacteria</taxon>
        <taxon>Burkholderiales</taxon>
        <taxon>Burkholderiaceae</taxon>
        <taxon>Cupriavidus</taxon>
    </lineage>
</organism>